<gene>
    <name evidence="1" type="ORF">F0475_08190</name>
</gene>
<organism evidence="1 2">
    <name type="scientific">Prevotella vespertina</name>
    <dbReference type="NCBI Taxonomy" id="2608404"/>
    <lineage>
        <taxon>Bacteria</taxon>
        <taxon>Pseudomonadati</taxon>
        <taxon>Bacteroidota</taxon>
        <taxon>Bacteroidia</taxon>
        <taxon>Bacteroidales</taxon>
        <taxon>Prevotellaceae</taxon>
        <taxon>Prevotella</taxon>
    </lineage>
</organism>
<accession>A0A7C9MDR0</accession>
<keyword evidence="2" id="KW-1185">Reference proteome</keyword>
<reference evidence="1 2" key="1">
    <citation type="submission" date="2019-09" db="EMBL/GenBank/DDBJ databases">
        <title>Prevotella A2879 sp. nov., isolated from an abscess of a patient.</title>
        <authorList>
            <person name="Buhl M."/>
            <person name="Oberhettinger P."/>
        </authorList>
    </citation>
    <scope>NUCLEOTIDE SEQUENCE [LARGE SCALE GENOMIC DNA]</scope>
    <source>
        <strain evidence="1 2">A2879</strain>
    </source>
</reference>
<comment type="caution">
    <text evidence="1">The sequence shown here is derived from an EMBL/GenBank/DDBJ whole genome shotgun (WGS) entry which is preliminary data.</text>
</comment>
<dbReference type="RefSeq" id="WP_155716232.1">
    <property type="nucleotide sequence ID" value="NZ_VVIQ01000008.1"/>
</dbReference>
<dbReference type="AlphaFoldDB" id="A0A7C9MDR0"/>
<evidence type="ECO:0000313" key="1">
    <source>
        <dbReference type="EMBL" id="MUL28280.1"/>
    </source>
</evidence>
<dbReference type="Proteomes" id="UP000482295">
    <property type="component" value="Unassembled WGS sequence"/>
</dbReference>
<sequence length="74" mass="8126">MAGVYGDYNGYLEKVGSQGGYWTSTSNPNRTQASAFQPQYMTNGAHIEVSPGKTSSAMLAKYFMYSIRPIYVGQ</sequence>
<proteinExistence type="predicted"/>
<name>A0A7C9MDR0_9BACT</name>
<protein>
    <submittedName>
        <fullName evidence="1">Uncharacterized protein</fullName>
    </submittedName>
</protein>
<evidence type="ECO:0000313" key="2">
    <source>
        <dbReference type="Proteomes" id="UP000482295"/>
    </source>
</evidence>
<dbReference type="EMBL" id="VVIQ01000008">
    <property type="protein sequence ID" value="MUL28280.1"/>
    <property type="molecule type" value="Genomic_DNA"/>
</dbReference>